<evidence type="ECO:0000313" key="2">
    <source>
        <dbReference type="EMBL" id="KAF7361708.1"/>
    </source>
</evidence>
<feature type="compositionally biased region" description="Basic residues" evidence="1">
    <location>
        <begin position="487"/>
        <end position="498"/>
    </location>
</feature>
<dbReference type="Proteomes" id="UP000620124">
    <property type="component" value="Unassembled WGS sequence"/>
</dbReference>
<feature type="compositionally biased region" description="Basic and acidic residues" evidence="1">
    <location>
        <begin position="461"/>
        <end position="486"/>
    </location>
</feature>
<accession>A0A8H7D7I5</accession>
<feature type="compositionally biased region" description="Pro residues" evidence="1">
    <location>
        <begin position="367"/>
        <end position="376"/>
    </location>
</feature>
<keyword evidence="3" id="KW-1185">Reference proteome</keyword>
<organism evidence="2 3">
    <name type="scientific">Mycena venus</name>
    <dbReference type="NCBI Taxonomy" id="2733690"/>
    <lineage>
        <taxon>Eukaryota</taxon>
        <taxon>Fungi</taxon>
        <taxon>Dikarya</taxon>
        <taxon>Basidiomycota</taxon>
        <taxon>Agaricomycotina</taxon>
        <taxon>Agaricomycetes</taxon>
        <taxon>Agaricomycetidae</taxon>
        <taxon>Agaricales</taxon>
        <taxon>Marasmiineae</taxon>
        <taxon>Mycenaceae</taxon>
        <taxon>Mycena</taxon>
    </lineage>
</organism>
<dbReference type="EMBL" id="JACAZI010000004">
    <property type="protein sequence ID" value="KAF7361708.1"/>
    <property type="molecule type" value="Genomic_DNA"/>
</dbReference>
<comment type="caution">
    <text evidence="2">The sequence shown here is derived from an EMBL/GenBank/DDBJ whole genome shotgun (WGS) entry which is preliminary data.</text>
</comment>
<evidence type="ECO:0000313" key="3">
    <source>
        <dbReference type="Proteomes" id="UP000620124"/>
    </source>
</evidence>
<sequence length="523" mass="58249">MPSPTHTIMHRLVISARHRKIVYILLPSVVSPLVNDARNKILLHQRALESLGPRHSLTQEQTFSVPQNSDSWTDVSGAHDDLVDHLSRFDGQRGLGLDWQETIRHQREVVNEGVRTKPSNSLKPSAPIFVPASQQATLQYPRIFVEPRIPHTINPPQRLTAMEIAQQYRAQHRSQISLPTPPGSSSPQWTPFMSHYADPFPPLDIHNLLPVQQQPNFDQPLLRESQDCPPDPSHELRKFVYDQMRNPDLNLNRDYTSIDFGDSGPMHQKPPLTPHVLSSPSQYRSPTTNMSPRHPGPPPNSPLPPTPSTRTNRVRNFLVPPSPTSPDTHVQSRNFIRQPRSVPFARMLQRRLSSVPEEEAGHYMEPYSPPPSPPKAPAVTTTRPPRPPSHSLADSFQSRSHPGSSQCHAGLTSPGHGGFAPQTRTAAELESDEARWRMPLTSGAKATVKLPLKTANSDTAADSRGEGSAKIDESANESTWEKENGKSRRKVRGRKTKGGHLDRAVEDNVSPWLAASQGPEAWL</sequence>
<feature type="compositionally biased region" description="Pro residues" evidence="1">
    <location>
        <begin position="294"/>
        <end position="307"/>
    </location>
</feature>
<feature type="compositionally biased region" description="Polar residues" evidence="1">
    <location>
        <begin position="392"/>
        <end position="407"/>
    </location>
</feature>
<dbReference type="AlphaFoldDB" id="A0A8H7D7I5"/>
<feature type="region of interest" description="Disordered" evidence="1">
    <location>
        <begin position="449"/>
        <end position="523"/>
    </location>
</feature>
<gene>
    <name evidence="2" type="ORF">MVEN_00514400</name>
</gene>
<proteinExistence type="predicted"/>
<dbReference type="OrthoDB" id="2573559at2759"/>
<name>A0A8H7D7I5_9AGAR</name>
<feature type="compositionally biased region" description="Polar residues" evidence="1">
    <location>
        <begin position="325"/>
        <end position="335"/>
    </location>
</feature>
<evidence type="ECO:0000256" key="1">
    <source>
        <dbReference type="SAM" id="MobiDB-lite"/>
    </source>
</evidence>
<reference evidence="2" key="1">
    <citation type="submission" date="2020-05" db="EMBL/GenBank/DDBJ databases">
        <title>Mycena genomes resolve the evolution of fungal bioluminescence.</title>
        <authorList>
            <person name="Tsai I.J."/>
        </authorList>
    </citation>
    <scope>NUCLEOTIDE SEQUENCE</scope>
    <source>
        <strain evidence="2">CCC161011</strain>
    </source>
</reference>
<feature type="compositionally biased region" description="Polar residues" evidence="1">
    <location>
        <begin position="276"/>
        <end position="288"/>
    </location>
</feature>
<feature type="region of interest" description="Disordered" evidence="1">
    <location>
        <begin position="252"/>
        <end position="337"/>
    </location>
</feature>
<feature type="region of interest" description="Disordered" evidence="1">
    <location>
        <begin position="355"/>
        <end position="435"/>
    </location>
</feature>
<protein>
    <submittedName>
        <fullName evidence="2">Uncharacterized protein</fullName>
    </submittedName>
</protein>